<reference evidence="1" key="1">
    <citation type="submission" date="2019-08" db="EMBL/GenBank/DDBJ databases">
        <authorList>
            <person name="Kucharzyk K."/>
            <person name="Murdoch R.W."/>
            <person name="Higgins S."/>
            <person name="Loffler F."/>
        </authorList>
    </citation>
    <scope>NUCLEOTIDE SEQUENCE</scope>
</reference>
<protein>
    <submittedName>
        <fullName evidence="1">Uncharacterized protein</fullName>
    </submittedName>
</protein>
<dbReference type="EMBL" id="VSSQ01118151">
    <property type="protein sequence ID" value="MPN52242.1"/>
    <property type="molecule type" value="Genomic_DNA"/>
</dbReference>
<gene>
    <name evidence="1" type="ORF">SDC9_199898</name>
</gene>
<organism evidence="1">
    <name type="scientific">bioreactor metagenome</name>
    <dbReference type="NCBI Taxonomy" id="1076179"/>
    <lineage>
        <taxon>unclassified sequences</taxon>
        <taxon>metagenomes</taxon>
        <taxon>ecological metagenomes</taxon>
    </lineage>
</organism>
<name>A0A645IN17_9ZZZZ</name>
<evidence type="ECO:0000313" key="1">
    <source>
        <dbReference type="EMBL" id="MPN52242.1"/>
    </source>
</evidence>
<sequence length="144" mass="15763">MGAGQFRLPALFREGVAEELLSAGFHIPGDFRIVFSVFREETGIGKVARVGMLECHIGVAETDERNGPCGGRMGNQNSGFSACFEEDGGDALHQVAPREPVPFITADAVLIDIARTVRFVHVPDRETVVDVPETVEPHDRHFFD</sequence>
<dbReference type="AlphaFoldDB" id="A0A645IN17"/>
<accession>A0A645IN17</accession>
<proteinExistence type="predicted"/>
<comment type="caution">
    <text evidence="1">The sequence shown here is derived from an EMBL/GenBank/DDBJ whole genome shotgun (WGS) entry which is preliminary data.</text>
</comment>